<evidence type="ECO:0000313" key="1">
    <source>
        <dbReference type="EMBL" id="KAJ9070555.1"/>
    </source>
</evidence>
<protein>
    <submittedName>
        <fullName evidence="1">Uncharacterized protein</fullName>
    </submittedName>
</protein>
<proteinExistence type="predicted"/>
<organism evidence="1 2">
    <name type="scientific">Entomophthora muscae</name>
    <dbReference type="NCBI Taxonomy" id="34485"/>
    <lineage>
        <taxon>Eukaryota</taxon>
        <taxon>Fungi</taxon>
        <taxon>Fungi incertae sedis</taxon>
        <taxon>Zoopagomycota</taxon>
        <taxon>Entomophthoromycotina</taxon>
        <taxon>Entomophthoromycetes</taxon>
        <taxon>Entomophthorales</taxon>
        <taxon>Entomophthoraceae</taxon>
        <taxon>Entomophthora</taxon>
    </lineage>
</organism>
<reference evidence="1" key="1">
    <citation type="submission" date="2022-04" db="EMBL/GenBank/DDBJ databases">
        <title>Genome of the entomopathogenic fungus Entomophthora muscae.</title>
        <authorList>
            <person name="Elya C."/>
            <person name="Lovett B.R."/>
            <person name="Lee E."/>
            <person name="Macias A.M."/>
            <person name="Hajek A.E."/>
            <person name="De Bivort B.L."/>
            <person name="Kasson M.T."/>
            <person name="De Fine Licht H.H."/>
            <person name="Stajich J.E."/>
        </authorList>
    </citation>
    <scope>NUCLEOTIDE SEQUENCE</scope>
    <source>
        <strain evidence="1">Berkeley</strain>
    </source>
</reference>
<evidence type="ECO:0000313" key="2">
    <source>
        <dbReference type="Proteomes" id="UP001165960"/>
    </source>
</evidence>
<sequence>MVHKPNASETTIMFTKPNNCCCFFSLRTGTLILASSDVVGYFLYSVLFFVWAANEVSNPAILYMSGAICLISFLFNVWFLVGAVKKNSRVVSFFSIYILVSLAIITILSVINLARYIISIKKECTTSISDNECENPSFAGPIVGVVIELFTFLLLCQRPCQRAKNMEKVGQNIDIVMSDIPDNKSVQDMGKIIPDDEHQVYIVQT</sequence>
<dbReference type="EMBL" id="QTSX02003569">
    <property type="protein sequence ID" value="KAJ9070555.1"/>
    <property type="molecule type" value="Genomic_DNA"/>
</dbReference>
<keyword evidence="2" id="KW-1185">Reference proteome</keyword>
<dbReference type="Proteomes" id="UP001165960">
    <property type="component" value="Unassembled WGS sequence"/>
</dbReference>
<accession>A0ACC2T7F3</accession>
<gene>
    <name evidence="1" type="ORF">DSO57_1006605</name>
</gene>
<name>A0ACC2T7F3_9FUNG</name>
<comment type="caution">
    <text evidence="1">The sequence shown here is derived from an EMBL/GenBank/DDBJ whole genome shotgun (WGS) entry which is preliminary data.</text>
</comment>